<accession>A0ABV1D2Q0</accession>
<dbReference type="SUPFAM" id="SSF55486">
    <property type="entry name" value="Metalloproteases ('zincins'), catalytic domain"/>
    <property type="match status" value="1"/>
</dbReference>
<evidence type="ECO:0000313" key="3">
    <source>
        <dbReference type="Proteomes" id="UP001454086"/>
    </source>
</evidence>
<feature type="region of interest" description="Disordered" evidence="1">
    <location>
        <begin position="628"/>
        <end position="652"/>
    </location>
</feature>
<protein>
    <submittedName>
        <fullName evidence="2">M3 family metallopeptidase</fullName>
    </submittedName>
</protein>
<sequence>MKKNAWKIVIRRLGALAVAAILVVSVPSCGAVQVQAAVQARPESGRQSAVQARPESGRQAAVQARSESGRQAVSPRMDRFFEGVDYSQRPYEHFSTSVLDKAMEDFELALSAQGQEEEVGRLYDLIISEFDRLATMAYMAQIMYDRDISDQEAAAEQAYTTQLYSEMGNKAATCLQKGLKSSYRSLLETKIGKTYVPMIAYYEDYSQEELDLHNREEELIREYDQLASGGISVEYDGEQWDYERLAKEPDMSTEDYSEVNEALGRERNRILGGKYLELVKVRGEIAGSAGYDNYAEYAHETIYGRDYTLEDTKQLCRNVKDYIVVLSDTMWYLWSEDVDNASYDSLDRLEESTTEDILDTVGHGMDQMVPELGEIFQYMRDNHLYDIQAGEDGVERTAGSYTVGLPSYKDAFIFINRDNTFRDYQSLIHEFGHFCSYYYNTVPEMYQGFHVDVCEIQSQGLEMLSTRYAEELFGDGASAYAYETMTDMLYVAITACMIQEFEEAVYTTPDMTLDDMNRRFKEIQDSYDGWYYRVYGDMCYDWVDIPHLFYTPLYYIGYGTSALSALDLWVLSGEDWDEAVDTYLGILNEGLDAPYRGTMARWDMKDVFNEEDIKELSLELTRLGEAGSMKGEDTVDGGQPEEEAPVVSPDRTSAAQSDRSVLFIILAGVGTVIVLQVLIISIGLVILWEIKKRRQ</sequence>
<dbReference type="RefSeq" id="WP_040380350.1">
    <property type="nucleotide sequence ID" value="NZ_JBBMFM010000016.1"/>
</dbReference>
<dbReference type="Proteomes" id="UP001454086">
    <property type="component" value="Unassembled WGS sequence"/>
</dbReference>
<gene>
    <name evidence="2" type="ORF">WMQ36_06795</name>
</gene>
<dbReference type="Gene3D" id="1.10.1370.30">
    <property type="match status" value="1"/>
</dbReference>
<name>A0ABV1D2Q0_9FIRM</name>
<organism evidence="2 3">
    <name type="scientific">Enterocloster hominis</name>
    <name type="common">ex Hitch et al. 2024</name>
    <dbReference type="NCBI Taxonomy" id="1917870"/>
    <lineage>
        <taxon>Bacteria</taxon>
        <taxon>Bacillati</taxon>
        <taxon>Bacillota</taxon>
        <taxon>Clostridia</taxon>
        <taxon>Lachnospirales</taxon>
        <taxon>Lachnospiraceae</taxon>
        <taxon>Enterocloster</taxon>
    </lineage>
</organism>
<proteinExistence type="predicted"/>
<evidence type="ECO:0000313" key="2">
    <source>
        <dbReference type="EMBL" id="MEQ2424675.1"/>
    </source>
</evidence>
<keyword evidence="3" id="KW-1185">Reference proteome</keyword>
<dbReference type="EMBL" id="JBBMFM010000016">
    <property type="protein sequence ID" value="MEQ2424675.1"/>
    <property type="molecule type" value="Genomic_DNA"/>
</dbReference>
<evidence type="ECO:0000256" key="1">
    <source>
        <dbReference type="SAM" id="MobiDB-lite"/>
    </source>
</evidence>
<reference evidence="2 3" key="1">
    <citation type="submission" date="2024-03" db="EMBL/GenBank/DDBJ databases">
        <title>Human intestinal bacterial collection.</title>
        <authorList>
            <person name="Pauvert C."/>
            <person name="Hitch T.C.A."/>
            <person name="Clavel T."/>
        </authorList>
    </citation>
    <scope>NUCLEOTIDE SEQUENCE [LARGE SCALE GENOMIC DNA]</scope>
    <source>
        <strain evidence="2 3">CLA-SR-H021</strain>
    </source>
</reference>
<comment type="caution">
    <text evidence="2">The sequence shown here is derived from an EMBL/GenBank/DDBJ whole genome shotgun (WGS) entry which is preliminary data.</text>
</comment>